<proteinExistence type="predicted"/>
<keyword evidence="4" id="KW-1185">Reference proteome</keyword>
<dbReference type="InParanoid" id="W4KE13"/>
<name>W4KE13_HETIT</name>
<feature type="chain" id="PRO_5004845390" description="Secreted protein" evidence="2">
    <location>
        <begin position="25"/>
        <end position="116"/>
    </location>
</feature>
<gene>
    <name evidence="3" type="ORF">HETIRDRAFT_102625</name>
</gene>
<sequence length="116" mass="12459">MVHARPSLLAVLCALRAGLLAALAADLSSCRCLRPPTPARAHTRIMQSAIDVPFAPPPKHIESRPTTQLRPRPEPEQPSPSTALQTGSHHGLGPWSSDRAFTSNQLRPPNPVLLNA</sequence>
<dbReference type="HOGENOM" id="CLU_2097181_0_0_1"/>
<protein>
    <recommendedName>
        <fullName evidence="5">Secreted protein</fullName>
    </recommendedName>
</protein>
<evidence type="ECO:0008006" key="5">
    <source>
        <dbReference type="Google" id="ProtNLM"/>
    </source>
</evidence>
<evidence type="ECO:0000256" key="1">
    <source>
        <dbReference type="SAM" id="MobiDB-lite"/>
    </source>
</evidence>
<dbReference type="EMBL" id="KI925456">
    <property type="protein sequence ID" value="ETW83994.1"/>
    <property type="molecule type" value="Genomic_DNA"/>
</dbReference>
<dbReference type="GeneID" id="20665853"/>
<feature type="region of interest" description="Disordered" evidence="1">
    <location>
        <begin position="51"/>
        <end position="116"/>
    </location>
</feature>
<accession>W4KE13</accession>
<evidence type="ECO:0000313" key="3">
    <source>
        <dbReference type="EMBL" id="ETW83994.1"/>
    </source>
</evidence>
<dbReference type="Proteomes" id="UP000030671">
    <property type="component" value="Unassembled WGS sequence"/>
</dbReference>
<dbReference type="KEGG" id="hir:HETIRDRAFT_102625"/>
<reference evidence="3 4" key="1">
    <citation type="journal article" date="2012" name="New Phytol.">
        <title>Insight into trade-off between wood decay and parasitism from the genome of a fungal forest pathogen.</title>
        <authorList>
            <person name="Olson A."/>
            <person name="Aerts A."/>
            <person name="Asiegbu F."/>
            <person name="Belbahri L."/>
            <person name="Bouzid O."/>
            <person name="Broberg A."/>
            <person name="Canback B."/>
            <person name="Coutinho P.M."/>
            <person name="Cullen D."/>
            <person name="Dalman K."/>
            <person name="Deflorio G."/>
            <person name="van Diepen L.T."/>
            <person name="Dunand C."/>
            <person name="Duplessis S."/>
            <person name="Durling M."/>
            <person name="Gonthier P."/>
            <person name="Grimwood J."/>
            <person name="Fossdal C.G."/>
            <person name="Hansson D."/>
            <person name="Henrissat B."/>
            <person name="Hietala A."/>
            <person name="Himmelstrand K."/>
            <person name="Hoffmeister D."/>
            <person name="Hogberg N."/>
            <person name="James T.Y."/>
            <person name="Karlsson M."/>
            <person name="Kohler A."/>
            <person name="Kues U."/>
            <person name="Lee Y.H."/>
            <person name="Lin Y.C."/>
            <person name="Lind M."/>
            <person name="Lindquist E."/>
            <person name="Lombard V."/>
            <person name="Lucas S."/>
            <person name="Lunden K."/>
            <person name="Morin E."/>
            <person name="Murat C."/>
            <person name="Park J."/>
            <person name="Raffaello T."/>
            <person name="Rouze P."/>
            <person name="Salamov A."/>
            <person name="Schmutz J."/>
            <person name="Solheim H."/>
            <person name="Stahlberg J."/>
            <person name="Velez H."/>
            <person name="de Vries R.P."/>
            <person name="Wiebenga A."/>
            <person name="Woodward S."/>
            <person name="Yakovlev I."/>
            <person name="Garbelotto M."/>
            <person name="Martin F."/>
            <person name="Grigoriev I.V."/>
            <person name="Stenlid J."/>
        </authorList>
    </citation>
    <scope>NUCLEOTIDE SEQUENCE [LARGE SCALE GENOMIC DNA]</scope>
    <source>
        <strain evidence="3 4">TC 32-1</strain>
    </source>
</reference>
<feature type="signal peptide" evidence="2">
    <location>
        <begin position="1"/>
        <end position="24"/>
    </location>
</feature>
<evidence type="ECO:0000256" key="2">
    <source>
        <dbReference type="SAM" id="SignalP"/>
    </source>
</evidence>
<organism evidence="3 4">
    <name type="scientific">Heterobasidion irregulare (strain TC 32-1)</name>
    <dbReference type="NCBI Taxonomy" id="747525"/>
    <lineage>
        <taxon>Eukaryota</taxon>
        <taxon>Fungi</taxon>
        <taxon>Dikarya</taxon>
        <taxon>Basidiomycota</taxon>
        <taxon>Agaricomycotina</taxon>
        <taxon>Agaricomycetes</taxon>
        <taxon>Russulales</taxon>
        <taxon>Bondarzewiaceae</taxon>
        <taxon>Heterobasidion</taxon>
        <taxon>Heterobasidion annosum species complex</taxon>
    </lineage>
</organism>
<dbReference type="RefSeq" id="XP_009543716.1">
    <property type="nucleotide sequence ID" value="XM_009545421.1"/>
</dbReference>
<keyword evidence="2" id="KW-0732">Signal</keyword>
<evidence type="ECO:0000313" key="4">
    <source>
        <dbReference type="Proteomes" id="UP000030671"/>
    </source>
</evidence>
<dbReference type="AlphaFoldDB" id="W4KE13"/>